<feature type="transmembrane region" description="Helical" evidence="7">
    <location>
        <begin position="243"/>
        <end position="271"/>
    </location>
</feature>
<dbReference type="InterPro" id="IPR020846">
    <property type="entry name" value="MFS_dom"/>
</dbReference>
<keyword evidence="3" id="KW-1003">Cell membrane</keyword>
<dbReference type="InterPro" id="IPR010290">
    <property type="entry name" value="TM_effector"/>
</dbReference>
<dbReference type="PANTHER" id="PTHR23513">
    <property type="entry name" value="INTEGRAL MEMBRANE EFFLUX PROTEIN-RELATED"/>
    <property type="match status" value="1"/>
</dbReference>
<reference evidence="9" key="1">
    <citation type="submission" date="2020-05" db="EMBL/GenBank/DDBJ databases">
        <authorList>
            <person name="Chiriac C."/>
            <person name="Salcher M."/>
            <person name="Ghai R."/>
            <person name="Kavagutti S V."/>
        </authorList>
    </citation>
    <scope>NUCLEOTIDE SEQUENCE</scope>
</reference>
<dbReference type="CDD" id="cd06173">
    <property type="entry name" value="MFS_MefA_like"/>
    <property type="match status" value="1"/>
</dbReference>
<feature type="transmembrane region" description="Helical" evidence="7">
    <location>
        <begin position="369"/>
        <end position="391"/>
    </location>
</feature>
<name>A0A6J6W1J2_9ZZZZ</name>
<feature type="transmembrane region" description="Helical" evidence="7">
    <location>
        <begin position="397"/>
        <end position="418"/>
    </location>
</feature>
<evidence type="ECO:0000256" key="6">
    <source>
        <dbReference type="ARBA" id="ARBA00023136"/>
    </source>
</evidence>
<dbReference type="InterPro" id="IPR036259">
    <property type="entry name" value="MFS_trans_sf"/>
</dbReference>
<protein>
    <submittedName>
        <fullName evidence="9">Unannotated protein</fullName>
    </submittedName>
</protein>
<evidence type="ECO:0000256" key="4">
    <source>
        <dbReference type="ARBA" id="ARBA00022692"/>
    </source>
</evidence>
<feature type="transmembrane region" description="Helical" evidence="7">
    <location>
        <begin position="41"/>
        <end position="65"/>
    </location>
</feature>
<keyword evidence="5 7" id="KW-1133">Transmembrane helix</keyword>
<evidence type="ECO:0000313" key="9">
    <source>
        <dbReference type="EMBL" id="CAB4778842.1"/>
    </source>
</evidence>
<feature type="transmembrane region" description="Helical" evidence="7">
    <location>
        <begin position="180"/>
        <end position="198"/>
    </location>
</feature>
<evidence type="ECO:0000256" key="3">
    <source>
        <dbReference type="ARBA" id="ARBA00022475"/>
    </source>
</evidence>
<comment type="subcellular location">
    <subcellularLocation>
        <location evidence="1">Cell membrane</location>
        <topology evidence="1">Multi-pass membrane protein</topology>
    </subcellularLocation>
</comment>
<gene>
    <name evidence="9" type="ORF">UFOPK2925_00724</name>
</gene>
<keyword evidence="4 7" id="KW-0812">Transmembrane</keyword>
<dbReference type="AlphaFoldDB" id="A0A6J6W1J2"/>
<evidence type="ECO:0000256" key="2">
    <source>
        <dbReference type="ARBA" id="ARBA00022448"/>
    </source>
</evidence>
<feature type="transmembrane region" description="Helical" evidence="7">
    <location>
        <begin position="311"/>
        <end position="329"/>
    </location>
</feature>
<feature type="transmembrane region" description="Helical" evidence="7">
    <location>
        <begin position="335"/>
        <end position="357"/>
    </location>
</feature>
<dbReference type="EMBL" id="CAEZZU010000092">
    <property type="protein sequence ID" value="CAB4778842.1"/>
    <property type="molecule type" value="Genomic_DNA"/>
</dbReference>
<organism evidence="9">
    <name type="scientific">freshwater metagenome</name>
    <dbReference type="NCBI Taxonomy" id="449393"/>
    <lineage>
        <taxon>unclassified sequences</taxon>
        <taxon>metagenomes</taxon>
        <taxon>ecological metagenomes</taxon>
    </lineage>
</organism>
<dbReference type="PROSITE" id="PS50850">
    <property type="entry name" value="MFS"/>
    <property type="match status" value="1"/>
</dbReference>
<sequence length="439" mass="45946">MPAPRMRVCHGEQRFGRFADTFLIMRLPEPLAPLRHRRFALMWFGAFVSNIGTWMETVGVGILVTETTGQATWTGVVAAAGFVPAAVLGPVGGALADRLERKKLLLITTTIQTSLAALLTVLAATGSPSPIVVTLIVFASGCASAIGFPTYQSVLPDLVPPEDLVGAIALSSAQWNLGRVIGPAIAGLVIGFGGYAWAFGINTISFAAVFVAIAALTLPASHHDGSSIIKSIKTGIDYTRRDAGLRSVIIFMVVNTFLAAPFIALVPAMAIKVFDGGAGATSLLTTAQGMGAVVMALSLGALASRFGSRRTLMGVLWAVPFTLMAYALAPTLWVSAIAIFAVGLVYLGALSSFMSIGQMRAPAQVRGRVMSLLTMSLGALYPLGAIMQGALADHFGLRTITLLAGVSMLLSLAMLRLFRPGLEAALDAPIEPYESQVNL</sequence>
<keyword evidence="6 7" id="KW-0472">Membrane</keyword>
<evidence type="ECO:0000256" key="5">
    <source>
        <dbReference type="ARBA" id="ARBA00022989"/>
    </source>
</evidence>
<dbReference type="GO" id="GO:0022857">
    <property type="term" value="F:transmembrane transporter activity"/>
    <property type="evidence" value="ECO:0007669"/>
    <property type="project" value="InterPro"/>
</dbReference>
<feature type="transmembrane region" description="Helical" evidence="7">
    <location>
        <begin position="283"/>
        <end position="304"/>
    </location>
</feature>
<dbReference type="Pfam" id="PF05977">
    <property type="entry name" value="MFS_3"/>
    <property type="match status" value="1"/>
</dbReference>
<dbReference type="PANTHER" id="PTHR23513:SF11">
    <property type="entry name" value="STAPHYLOFERRIN A TRANSPORTER"/>
    <property type="match status" value="1"/>
</dbReference>
<feature type="transmembrane region" description="Helical" evidence="7">
    <location>
        <begin position="204"/>
        <end position="222"/>
    </location>
</feature>
<evidence type="ECO:0000256" key="7">
    <source>
        <dbReference type="SAM" id="Phobius"/>
    </source>
</evidence>
<keyword evidence="2" id="KW-0813">Transport</keyword>
<evidence type="ECO:0000256" key="1">
    <source>
        <dbReference type="ARBA" id="ARBA00004651"/>
    </source>
</evidence>
<dbReference type="SUPFAM" id="SSF103473">
    <property type="entry name" value="MFS general substrate transporter"/>
    <property type="match status" value="1"/>
</dbReference>
<feature type="transmembrane region" description="Helical" evidence="7">
    <location>
        <begin position="104"/>
        <end position="125"/>
    </location>
</feature>
<dbReference type="GO" id="GO:0005886">
    <property type="term" value="C:plasma membrane"/>
    <property type="evidence" value="ECO:0007669"/>
    <property type="project" value="UniProtKB-SubCell"/>
</dbReference>
<accession>A0A6J6W1J2</accession>
<feature type="transmembrane region" description="Helical" evidence="7">
    <location>
        <begin position="71"/>
        <end position="92"/>
    </location>
</feature>
<feature type="domain" description="Major facilitator superfamily (MFS) profile" evidence="8">
    <location>
        <begin position="38"/>
        <end position="423"/>
    </location>
</feature>
<proteinExistence type="predicted"/>
<evidence type="ECO:0000259" key="8">
    <source>
        <dbReference type="PROSITE" id="PS50850"/>
    </source>
</evidence>
<dbReference type="Gene3D" id="1.20.1250.20">
    <property type="entry name" value="MFS general substrate transporter like domains"/>
    <property type="match status" value="1"/>
</dbReference>
<feature type="transmembrane region" description="Helical" evidence="7">
    <location>
        <begin position="131"/>
        <end position="151"/>
    </location>
</feature>